<evidence type="ECO:0000313" key="4">
    <source>
        <dbReference type="Proteomes" id="UP000606396"/>
    </source>
</evidence>
<dbReference type="PANTHER" id="PTHR47485:SF1">
    <property type="entry name" value="THYLAKOID LUMENAL 17.4 KDA PROTEIN, CHLOROPLASTIC"/>
    <property type="match status" value="1"/>
</dbReference>
<evidence type="ECO:0000313" key="3">
    <source>
        <dbReference type="EMBL" id="MBD2616320.1"/>
    </source>
</evidence>
<name>A0ABR8HKD9_NOSPU</name>
<comment type="caution">
    <text evidence="3">The sequence shown here is derived from an EMBL/GenBank/DDBJ whole genome shotgun (WGS) entry which is preliminary data.</text>
</comment>
<organism evidence="3 4">
    <name type="scientific">Nostoc punctiforme FACHB-252</name>
    <dbReference type="NCBI Taxonomy" id="1357509"/>
    <lineage>
        <taxon>Bacteria</taxon>
        <taxon>Bacillati</taxon>
        <taxon>Cyanobacteriota</taxon>
        <taxon>Cyanophyceae</taxon>
        <taxon>Nostocales</taxon>
        <taxon>Nostocaceae</taxon>
        <taxon>Nostoc</taxon>
    </lineage>
</organism>
<evidence type="ECO:0000256" key="2">
    <source>
        <dbReference type="SAM" id="MobiDB-lite"/>
    </source>
</evidence>
<dbReference type="SUPFAM" id="SSF141571">
    <property type="entry name" value="Pentapeptide repeat-like"/>
    <property type="match status" value="2"/>
</dbReference>
<keyword evidence="1" id="KW-0677">Repeat</keyword>
<keyword evidence="4" id="KW-1185">Reference proteome</keyword>
<protein>
    <submittedName>
        <fullName evidence="3">Pentapeptide repeat-containing protein</fullName>
    </submittedName>
</protein>
<dbReference type="Proteomes" id="UP000606396">
    <property type="component" value="Unassembled WGS sequence"/>
</dbReference>
<sequence length="656" mass="70416">MVGEKQLWGEKYQCFHAEILVRCQKCLSVDIAIVPSYVAPHDSFARSTPLSGADLNGADLNGADLNGANLSGADLNGADLNGADLSRANLNGADLSRADLRKTKLRGVKLSRTKLSGAKLNGADLSRVNLNAADLNGANLSRANLSRANLNGADLRKTKLNGADLNGADLNGADLNGADLRKTKLNGADLNGADLNGANLSRLDLSRLDLSGTKLNEANLSEANLSGLDLSGLDLSGVNLSGANLSGANLSGANLNETNLSGANLSRANLSGANLNKANLSRANLSGANLSRANLSEANLSGLDLSGLDLSGLDLSGANLSGANLSKTQALGTNFTNARFTGACLEYWNINSATKLDNTDCQFIYLKSDEQERRPSSGEFAPGEFTKLFQKALETVDLIFADGIDWKAFFQSFEELRRQYNDEDLSIQAIEKKSGGAFVIRLEVSAEANKVAIESHAKELYKTKLLFLEKQYQLELQGKQELIFKLECDLKHERQTNTNLLGVVKTMAEKEPTHKTTIHATNVGFVQSGSGTVSNFSQSIGQNIDEISKIISSLRDMAQEFPEAQREEALVHLDDLEEDINKPEKRKPERIKTRIVALLTIAGTIASVIAGATDFSNNVLDLADKLNIPIEFSQSQHSTQQLPPSILNQSSKHLNP</sequence>
<proteinExistence type="predicted"/>
<dbReference type="Pfam" id="PF00805">
    <property type="entry name" value="Pentapeptide"/>
    <property type="match status" value="6"/>
</dbReference>
<reference evidence="3 4" key="1">
    <citation type="journal article" date="2020" name="ISME J.">
        <title>Comparative genomics reveals insights into cyanobacterial evolution and habitat adaptation.</title>
        <authorList>
            <person name="Chen M.Y."/>
            <person name="Teng W.K."/>
            <person name="Zhao L."/>
            <person name="Hu C.X."/>
            <person name="Zhou Y.K."/>
            <person name="Han B.P."/>
            <person name="Song L.R."/>
            <person name="Shu W.S."/>
        </authorList>
    </citation>
    <scope>NUCLEOTIDE SEQUENCE [LARGE SCALE GENOMIC DNA]</scope>
    <source>
        <strain evidence="3 4">FACHB-252</strain>
    </source>
</reference>
<evidence type="ECO:0000256" key="1">
    <source>
        <dbReference type="ARBA" id="ARBA00022737"/>
    </source>
</evidence>
<dbReference type="EMBL" id="JACJTC010000046">
    <property type="protein sequence ID" value="MBD2616320.1"/>
    <property type="molecule type" value="Genomic_DNA"/>
</dbReference>
<dbReference type="PANTHER" id="PTHR47485">
    <property type="entry name" value="THYLAKOID LUMENAL 17.4 KDA PROTEIN, CHLOROPLASTIC"/>
    <property type="match status" value="1"/>
</dbReference>
<feature type="region of interest" description="Disordered" evidence="2">
    <location>
        <begin position="634"/>
        <end position="656"/>
    </location>
</feature>
<gene>
    <name evidence="3" type="ORF">H6G94_34660</name>
</gene>
<dbReference type="Gene3D" id="2.160.20.80">
    <property type="entry name" value="E3 ubiquitin-protein ligase SopA"/>
    <property type="match status" value="3"/>
</dbReference>
<accession>A0ABR8HKD9</accession>
<dbReference type="InterPro" id="IPR001646">
    <property type="entry name" value="5peptide_repeat"/>
</dbReference>